<dbReference type="CDD" id="cd02570">
    <property type="entry name" value="PseudoU_synth_EcTruA"/>
    <property type="match status" value="1"/>
</dbReference>
<dbReference type="InterPro" id="IPR001406">
    <property type="entry name" value="PsdUridine_synth_TruA"/>
</dbReference>
<dbReference type="Gene3D" id="3.30.70.580">
    <property type="entry name" value="Pseudouridine synthase I, catalytic domain, N-terminal subdomain"/>
    <property type="match status" value="1"/>
</dbReference>
<evidence type="ECO:0000256" key="3">
    <source>
        <dbReference type="ARBA" id="ARBA00023235"/>
    </source>
</evidence>
<dbReference type="Gene3D" id="3.30.70.660">
    <property type="entry name" value="Pseudouridine synthase I, catalytic domain, C-terminal subdomain"/>
    <property type="match status" value="1"/>
</dbReference>
<comment type="catalytic activity">
    <reaction evidence="4 7">
        <text>uridine(38/39/40) in tRNA = pseudouridine(38/39/40) in tRNA</text>
        <dbReference type="Rhea" id="RHEA:22376"/>
        <dbReference type="Rhea" id="RHEA-COMP:10085"/>
        <dbReference type="Rhea" id="RHEA-COMP:10087"/>
        <dbReference type="ChEBI" id="CHEBI:65314"/>
        <dbReference type="ChEBI" id="CHEBI:65315"/>
        <dbReference type="EC" id="5.4.99.12"/>
    </reaction>
</comment>
<reference evidence="9" key="1">
    <citation type="submission" date="2023-12" db="EMBL/GenBank/DDBJ databases">
        <title>Dolosigranulum savutii sp. nov. isolated from human upper respiratory samples collected in Botswana.</title>
        <authorList>
            <person name="Kelly M.S."/>
        </authorList>
    </citation>
    <scope>NUCLEOTIDE SEQUENCE</scope>
    <source>
        <strain evidence="9">MSK294</strain>
    </source>
</reference>
<evidence type="ECO:0000256" key="1">
    <source>
        <dbReference type="ARBA" id="ARBA00009375"/>
    </source>
</evidence>
<gene>
    <name evidence="4 9" type="primary">truA</name>
    <name evidence="9" type="ORF">VUQ06_03060</name>
</gene>
<comment type="subunit">
    <text evidence="4">Homodimer.</text>
</comment>
<feature type="active site" description="Nucleophile" evidence="4 5">
    <location>
        <position position="53"/>
    </location>
</feature>
<dbReference type="GO" id="GO:0160147">
    <property type="term" value="F:tRNA pseudouridine(38-40) synthase activity"/>
    <property type="evidence" value="ECO:0007669"/>
    <property type="project" value="UniProtKB-EC"/>
</dbReference>
<dbReference type="RefSeq" id="WP_347301654.1">
    <property type="nucleotide sequence ID" value="NZ_CP142435.1"/>
</dbReference>
<dbReference type="InterPro" id="IPR020095">
    <property type="entry name" value="PsdUridine_synth_TruA_C"/>
</dbReference>
<evidence type="ECO:0000256" key="5">
    <source>
        <dbReference type="PIRSR" id="PIRSR001430-1"/>
    </source>
</evidence>
<dbReference type="PANTHER" id="PTHR11142:SF0">
    <property type="entry name" value="TRNA PSEUDOURIDINE SYNTHASE-LIKE 1"/>
    <property type="match status" value="1"/>
</dbReference>
<evidence type="ECO:0000256" key="7">
    <source>
        <dbReference type="RuleBase" id="RU003792"/>
    </source>
</evidence>
<evidence type="ECO:0000256" key="4">
    <source>
        <dbReference type="HAMAP-Rule" id="MF_00171"/>
    </source>
</evidence>
<dbReference type="GO" id="GO:0031119">
    <property type="term" value="P:tRNA pseudouridine synthesis"/>
    <property type="evidence" value="ECO:0007669"/>
    <property type="project" value="UniProtKB-UniRule"/>
</dbReference>
<evidence type="ECO:0000313" key="9">
    <source>
        <dbReference type="EMBL" id="XBC50209.1"/>
    </source>
</evidence>
<dbReference type="EMBL" id="CP142435">
    <property type="protein sequence ID" value="XBC50209.1"/>
    <property type="molecule type" value="Genomic_DNA"/>
</dbReference>
<sequence>MQRYKLTLAYDGTNYSGFQVQPNVPTIQGELEQALQRIAKGTFIRIHGAGRTDAGVHAAGQVCHFDFPFYISEAGMLRAINANTPSDIVPQKVEQVSDTFHARYDACGKMYEYRIYTGKQADPFKRLYAYHHPHALNVDRIKQALEHFKGEHDFTSFSAVNAEVDSRVREIYEACLIQEGTDYILRFSGSGFLYNMIRIMVGTLLDVSDGKLDPDAIPDILQAKERQAASRTASPVGLKMVEVYYEKEDQQHELLENNIG</sequence>
<keyword evidence="3 4" id="KW-0413">Isomerase</keyword>
<dbReference type="HAMAP" id="MF_00171">
    <property type="entry name" value="TruA"/>
    <property type="match status" value="1"/>
</dbReference>
<evidence type="ECO:0000256" key="6">
    <source>
        <dbReference type="PIRSR" id="PIRSR001430-2"/>
    </source>
</evidence>
<comment type="function">
    <text evidence="4">Formation of pseudouridine at positions 38, 39 and 40 in the anticodon stem and loop of transfer RNAs.</text>
</comment>
<dbReference type="SUPFAM" id="SSF55120">
    <property type="entry name" value="Pseudouridine synthase"/>
    <property type="match status" value="1"/>
</dbReference>
<dbReference type="NCBIfam" id="TIGR00071">
    <property type="entry name" value="hisT_truA"/>
    <property type="match status" value="1"/>
</dbReference>
<keyword evidence="2 4" id="KW-0819">tRNA processing</keyword>
<evidence type="ECO:0000256" key="2">
    <source>
        <dbReference type="ARBA" id="ARBA00022694"/>
    </source>
</evidence>
<dbReference type="KEGG" id="dst:VUQ06_03060"/>
<dbReference type="AlphaFoldDB" id="A0AB74U2F9"/>
<dbReference type="FunFam" id="3.30.70.580:FF:000001">
    <property type="entry name" value="tRNA pseudouridine synthase A"/>
    <property type="match status" value="1"/>
</dbReference>
<accession>A0AB74U2F9</accession>
<feature type="domain" description="Pseudouridine synthase I TruA alpha/beta" evidence="8">
    <location>
        <begin position="144"/>
        <end position="246"/>
    </location>
</feature>
<feature type="domain" description="Pseudouridine synthase I TruA alpha/beta" evidence="8">
    <location>
        <begin position="9"/>
        <end position="105"/>
    </location>
</feature>
<evidence type="ECO:0000259" key="8">
    <source>
        <dbReference type="Pfam" id="PF01416"/>
    </source>
</evidence>
<name>A0AB74U2F9_9LACT</name>
<proteinExistence type="inferred from homology"/>
<comment type="caution">
    <text evidence="4">Lacks conserved residue(s) required for the propagation of feature annotation.</text>
</comment>
<dbReference type="PIRSF" id="PIRSF001430">
    <property type="entry name" value="tRNA_psdUrid_synth"/>
    <property type="match status" value="1"/>
</dbReference>
<organism evidence="9">
    <name type="scientific">Dolosigranulum savutiense</name>
    <dbReference type="NCBI Taxonomy" id="3110288"/>
    <lineage>
        <taxon>Bacteria</taxon>
        <taxon>Bacillati</taxon>
        <taxon>Bacillota</taxon>
        <taxon>Bacilli</taxon>
        <taxon>Lactobacillales</taxon>
        <taxon>Carnobacteriaceae</taxon>
        <taxon>Dolosigranulum</taxon>
    </lineage>
</organism>
<dbReference type="Pfam" id="PF01416">
    <property type="entry name" value="PseudoU_synth_1"/>
    <property type="match status" value="2"/>
</dbReference>
<comment type="similarity">
    <text evidence="1 4 7">Belongs to the tRNA pseudouridine synthase TruA family.</text>
</comment>
<dbReference type="InterPro" id="IPR020103">
    <property type="entry name" value="PsdUridine_synth_cat_dom_sf"/>
</dbReference>
<feature type="binding site" evidence="4 6">
    <location>
        <position position="111"/>
    </location>
    <ligand>
        <name>substrate</name>
    </ligand>
</feature>
<dbReference type="GO" id="GO:0003723">
    <property type="term" value="F:RNA binding"/>
    <property type="evidence" value="ECO:0007669"/>
    <property type="project" value="InterPro"/>
</dbReference>
<protein>
    <recommendedName>
        <fullName evidence="4">tRNA pseudouridine synthase A</fullName>
        <ecNumber evidence="4">5.4.99.12</ecNumber>
    </recommendedName>
    <alternativeName>
        <fullName evidence="4">tRNA pseudouridine(38-40) synthase</fullName>
    </alternativeName>
    <alternativeName>
        <fullName evidence="4">tRNA pseudouridylate synthase I</fullName>
    </alternativeName>
    <alternativeName>
        <fullName evidence="4">tRNA-uridine isomerase I</fullName>
    </alternativeName>
</protein>
<dbReference type="PANTHER" id="PTHR11142">
    <property type="entry name" value="PSEUDOURIDYLATE SYNTHASE"/>
    <property type="match status" value="1"/>
</dbReference>
<dbReference type="InterPro" id="IPR020097">
    <property type="entry name" value="PsdUridine_synth_TruA_a/b_dom"/>
</dbReference>
<dbReference type="EC" id="5.4.99.12" evidence="4"/>
<dbReference type="InterPro" id="IPR020094">
    <property type="entry name" value="TruA/RsuA/RluB/E/F_N"/>
</dbReference>